<name>A0ABN6DF72_9BURK</name>
<accession>A0ABN6DF72</accession>
<keyword evidence="2" id="KW-1185">Reference proteome</keyword>
<evidence type="ECO:0008006" key="3">
    <source>
        <dbReference type="Google" id="ProtNLM"/>
    </source>
</evidence>
<dbReference type="RefSeq" id="WP_223905512.1">
    <property type="nucleotide sequence ID" value="NZ_AP024238.1"/>
</dbReference>
<reference evidence="1 2" key="1">
    <citation type="journal article" date="2021" name="Microbiol. Spectr.">
        <title>A Single Bacterium Capable of Oxidation and Reduction of Iron at Circumneutral pH.</title>
        <authorList>
            <person name="Kato S."/>
            <person name="Ohkuma M."/>
        </authorList>
    </citation>
    <scope>NUCLEOTIDE SEQUENCE [LARGE SCALE GENOMIC DNA]</scope>
    <source>
        <strain evidence="1 2">MIZ03</strain>
    </source>
</reference>
<sequence>MTATSRIEWTEQTWNPTVGCTKISPGCKHCYAEAMAHRLQAMGTPGYERGFELVVLPQRLDDPLKRKKPTTYFVNSMSDLFHDLVPDEHIDAVFRVIQQTPHHTYQILTKRAARMARYFKTRPAPTNAWLGVSVENRKQGVPRITHLRKVPAHIRFLSVEPLLEDVGELDLTNIHWVIVGGESGPKARPMKQEWADSVREQCEEQGVAFFFKQWGGWGVDGKKRAKAANGRLLNGRTWDAMPENVGMHMQA</sequence>
<dbReference type="Pfam" id="PF07505">
    <property type="entry name" value="DUF5131"/>
    <property type="match status" value="1"/>
</dbReference>
<protein>
    <recommendedName>
        <fullName evidence="3">Phage Gp37/Gp68 family protein</fullName>
    </recommendedName>
</protein>
<proteinExistence type="predicted"/>
<dbReference type="EMBL" id="AP024238">
    <property type="protein sequence ID" value="BCO29466.1"/>
    <property type="molecule type" value="Genomic_DNA"/>
</dbReference>
<organism evidence="1 2">
    <name type="scientific">Rhodoferax lithotrophicus</name>
    <dbReference type="NCBI Taxonomy" id="2798804"/>
    <lineage>
        <taxon>Bacteria</taxon>
        <taxon>Pseudomonadati</taxon>
        <taxon>Pseudomonadota</taxon>
        <taxon>Betaproteobacteria</taxon>
        <taxon>Burkholderiales</taxon>
        <taxon>Comamonadaceae</taxon>
        <taxon>Rhodoferax</taxon>
    </lineage>
</organism>
<evidence type="ECO:0000313" key="2">
    <source>
        <dbReference type="Proteomes" id="UP000824366"/>
    </source>
</evidence>
<evidence type="ECO:0000313" key="1">
    <source>
        <dbReference type="EMBL" id="BCO29466.1"/>
    </source>
</evidence>
<gene>
    <name evidence="1" type="ORF">MIZ03_4389</name>
</gene>
<dbReference type="InterPro" id="IPR011101">
    <property type="entry name" value="DUF5131"/>
</dbReference>
<dbReference type="Proteomes" id="UP000824366">
    <property type="component" value="Chromosome"/>
</dbReference>